<keyword evidence="4" id="KW-1185">Reference proteome</keyword>
<evidence type="ECO:0000259" key="2">
    <source>
        <dbReference type="Pfam" id="PF20149"/>
    </source>
</evidence>
<evidence type="ECO:0000313" key="4">
    <source>
        <dbReference type="Proteomes" id="UP001218188"/>
    </source>
</evidence>
<evidence type="ECO:0000256" key="1">
    <source>
        <dbReference type="SAM" id="MobiDB-lite"/>
    </source>
</evidence>
<feature type="compositionally biased region" description="Acidic residues" evidence="1">
    <location>
        <begin position="240"/>
        <end position="249"/>
    </location>
</feature>
<dbReference type="AlphaFoldDB" id="A0AAD6TM89"/>
<feature type="region of interest" description="Disordered" evidence="1">
    <location>
        <begin position="218"/>
        <end position="329"/>
    </location>
</feature>
<feature type="compositionally biased region" description="Low complexity" evidence="1">
    <location>
        <begin position="50"/>
        <end position="65"/>
    </location>
</feature>
<gene>
    <name evidence="3" type="ORF">C8F04DRAFT_1064185</name>
</gene>
<dbReference type="InterPro" id="IPR045341">
    <property type="entry name" value="DUF6532"/>
</dbReference>
<proteinExistence type="predicted"/>
<sequence length="601" mass="65608">MTKRREPSQRASKRKPVSICPLTHLLVLSIDSPVRIDFTDPTTFPPAAKAVKAPKAAAAKAPVVASGKKPQPAVTAKPPKLVAESASESDSDSDTSDNGGVDVAPDADEFLAEVPRIMGKKTKAISEDEDIEMQESPVSTKPTKGKKKARALQDDVHGLFGGEDSDDDNSYIQQALKKAAAVKASKGNLTDEDMPGLVSDPESDSEFHEAMAKALTTIPRRRRASSASWSSGQDITVPDTDIEEVEGDLVELRSDYESEDEPVVSKKVRKVSEARQKKAELERPEVRPAAAAPDTKRPALAQRLAEAASRPESDWHPSAQINYPEPGKDLRLNDQCEEAKRVIRAGIKNLKNALLIEDAYPQIISRAGFSKAYLCTAADEVGEVHIKDRLTKDPKYARVLADILIDRVNILRGGVKKIAVNVAPGHYQLSTLTAGRTKDRVEELAKDHRYIFPVDPVTNRMKTELPFHHPAIIAVLKQGVFISQFKTNLAHIFVSTNKKRPYDVELPDAMVALVATAVYASLAEYRLTGERQSINFTEGAYEDTYRNHMKTLADTRAAAPLALHKVLHALYKEVSDVKSVQASAGSSATLINLVDVPEADD</sequence>
<feature type="region of interest" description="Disordered" evidence="1">
    <location>
        <begin position="185"/>
        <end position="206"/>
    </location>
</feature>
<feature type="compositionally biased region" description="Basic and acidic residues" evidence="1">
    <location>
        <begin position="270"/>
        <end position="286"/>
    </location>
</feature>
<feature type="region of interest" description="Disordered" evidence="1">
    <location>
        <begin position="50"/>
        <end position="151"/>
    </location>
</feature>
<organism evidence="3 4">
    <name type="scientific">Mycena alexandri</name>
    <dbReference type="NCBI Taxonomy" id="1745969"/>
    <lineage>
        <taxon>Eukaryota</taxon>
        <taxon>Fungi</taxon>
        <taxon>Dikarya</taxon>
        <taxon>Basidiomycota</taxon>
        <taxon>Agaricomycotina</taxon>
        <taxon>Agaricomycetes</taxon>
        <taxon>Agaricomycetidae</taxon>
        <taxon>Agaricales</taxon>
        <taxon>Marasmiineae</taxon>
        <taxon>Mycenaceae</taxon>
        <taxon>Mycena</taxon>
    </lineage>
</organism>
<protein>
    <recommendedName>
        <fullName evidence="2">DUF6532 domain-containing protein</fullName>
    </recommendedName>
</protein>
<name>A0AAD6TM89_9AGAR</name>
<reference evidence="3" key="1">
    <citation type="submission" date="2023-03" db="EMBL/GenBank/DDBJ databases">
        <title>Massive genome expansion in bonnet fungi (Mycena s.s.) driven by repeated elements and novel gene families across ecological guilds.</title>
        <authorList>
            <consortium name="Lawrence Berkeley National Laboratory"/>
            <person name="Harder C.B."/>
            <person name="Miyauchi S."/>
            <person name="Viragh M."/>
            <person name="Kuo A."/>
            <person name="Thoen E."/>
            <person name="Andreopoulos B."/>
            <person name="Lu D."/>
            <person name="Skrede I."/>
            <person name="Drula E."/>
            <person name="Henrissat B."/>
            <person name="Morin E."/>
            <person name="Kohler A."/>
            <person name="Barry K."/>
            <person name="LaButti K."/>
            <person name="Morin E."/>
            <person name="Salamov A."/>
            <person name="Lipzen A."/>
            <person name="Mereny Z."/>
            <person name="Hegedus B."/>
            <person name="Baldrian P."/>
            <person name="Stursova M."/>
            <person name="Weitz H."/>
            <person name="Taylor A."/>
            <person name="Grigoriev I.V."/>
            <person name="Nagy L.G."/>
            <person name="Martin F."/>
            <person name="Kauserud H."/>
        </authorList>
    </citation>
    <scope>NUCLEOTIDE SEQUENCE</scope>
    <source>
        <strain evidence="3">CBHHK200</strain>
    </source>
</reference>
<dbReference type="EMBL" id="JARJCM010000003">
    <property type="protein sequence ID" value="KAJ7046407.1"/>
    <property type="molecule type" value="Genomic_DNA"/>
</dbReference>
<dbReference type="Pfam" id="PF20149">
    <property type="entry name" value="DUF6532"/>
    <property type="match status" value="1"/>
</dbReference>
<comment type="caution">
    <text evidence="3">The sequence shown here is derived from an EMBL/GenBank/DDBJ whole genome shotgun (WGS) entry which is preliminary data.</text>
</comment>
<accession>A0AAD6TM89</accession>
<evidence type="ECO:0000313" key="3">
    <source>
        <dbReference type="EMBL" id="KAJ7046407.1"/>
    </source>
</evidence>
<dbReference type="Proteomes" id="UP001218188">
    <property type="component" value="Unassembled WGS sequence"/>
</dbReference>
<feature type="domain" description="DUF6532" evidence="2">
    <location>
        <begin position="347"/>
        <end position="554"/>
    </location>
</feature>